<evidence type="ECO:0000313" key="2">
    <source>
        <dbReference type="Proteomes" id="UP000005615"/>
    </source>
</evidence>
<dbReference type="EMBL" id="AEIG01000011">
    <property type="protein sequence ID" value="EGG30637.1"/>
    <property type="molecule type" value="Genomic_DNA"/>
</dbReference>
<sequence length="38" mass="4247">MIFIGFLMFCEGAYVLVEIALGLTDQTVTRKDSAWPPI</sequence>
<keyword evidence="2" id="KW-1185">Reference proteome</keyword>
<proteinExistence type="predicted"/>
<accession>F3KZF0</accession>
<protein>
    <submittedName>
        <fullName evidence="1">Uncharacterized protein</fullName>
    </submittedName>
</protein>
<organism evidence="1 2">
    <name type="scientific">Aequoribacter fuscus</name>
    <dbReference type="NCBI Taxonomy" id="2518989"/>
    <lineage>
        <taxon>Bacteria</taxon>
        <taxon>Pseudomonadati</taxon>
        <taxon>Pseudomonadota</taxon>
        <taxon>Gammaproteobacteria</taxon>
        <taxon>Cellvibrionales</taxon>
        <taxon>Halieaceae</taxon>
        <taxon>Aequoribacter</taxon>
    </lineage>
</organism>
<dbReference type="Proteomes" id="UP000005615">
    <property type="component" value="Unassembled WGS sequence"/>
</dbReference>
<evidence type="ECO:0000313" key="1">
    <source>
        <dbReference type="EMBL" id="EGG30637.1"/>
    </source>
</evidence>
<gene>
    <name evidence="1" type="ORF">IMCC3088_261</name>
</gene>
<dbReference type="STRING" id="2518989.IMCC3088_261"/>
<dbReference type="AlphaFoldDB" id="F3KZF0"/>
<reference evidence="1 2" key="1">
    <citation type="journal article" date="2011" name="J. Bacteriol.">
        <title>Genome sequence of strain IMCC3088, a proteorhodopsin-containing marine bacterium belonging to the OM60/NOR5 clade.</title>
        <authorList>
            <person name="Jang Y."/>
            <person name="Oh H.M."/>
            <person name="Kang I."/>
            <person name="Lee K."/>
            <person name="Yang S.J."/>
            <person name="Cho J.C."/>
        </authorList>
    </citation>
    <scope>NUCLEOTIDE SEQUENCE [LARGE SCALE GENOMIC DNA]</scope>
    <source>
        <strain evidence="1 2">IMCC3088</strain>
    </source>
</reference>
<name>F3KZF0_9GAMM</name>
<comment type="caution">
    <text evidence="1">The sequence shown here is derived from an EMBL/GenBank/DDBJ whole genome shotgun (WGS) entry which is preliminary data.</text>
</comment>